<feature type="transmembrane region" description="Helical" evidence="1">
    <location>
        <begin position="210"/>
        <end position="229"/>
    </location>
</feature>
<dbReference type="AlphaFoldDB" id="A0A5C5G9F2"/>
<feature type="transmembrane region" description="Helical" evidence="1">
    <location>
        <begin position="89"/>
        <end position="106"/>
    </location>
</feature>
<dbReference type="GO" id="GO:0000271">
    <property type="term" value="P:polysaccharide biosynthetic process"/>
    <property type="evidence" value="ECO:0007669"/>
    <property type="project" value="TreeGrafter"/>
</dbReference>
<dbReference type="EMBL" id="VFFF01000004">
    <property type="protein sequence ID" value="TNY30632.1"/>
    <property type="molecule type" value="Genomic_DNA"/>
</dbReference>
<keyword evidence="3" id="KW-0808">Transferase</keyword>
<name>A0A5C5G9F2_9RHOB</name>
<comment type="caution">
    <text evidence="3">The sequence shown here is derived from an EMBL/GenBank/DDBJ whole genome shotgun (WGS) entry which is preliminary data.</text>
</comment>
<feature type="transmembrane region" description="Helical" evidence="1">
    <location>
        <begin position="118"/>
        <end position="139"/>
    </location>
</feature>
<evidence type="ECO:0000313" key="3">
    <source>
        <dbReference type="EMBL" id="TNY30632.1"/>
    </source>
</evidence>
<feature type="transmembrane region" description="Helical" evidence="1">
    <location>
        <begin position="241"/>
        <end position="262"/>
    </location>
</feature>
<dbReference type="RefSeq" id="WP_140197426.1">
    <property type="nucleotide sequence ID" value="NZ_CP065915.1"/>
</dbReference>
<accession>A0A5C5G9F2</accession>
<dbReference type="PANTHER" id="PTHR23028:SF53">
    <property type="entry name" value="ACYL_TRANSF_3 DOMAIN-CONTAINING PROTEIN"/>
    <property type="match status" value="1"/>
</dbReference>
<feature type="domain" description="Acyltransferase 3" evidence="2">
    <location>
        <begin position="15"/>
        <end position="328"/>
    </location>
</feature>
<feature type="transmembrane region" description="Helical" evidence="1">
    <location>
        <begin position="307"/>
        <end position="328"/>
    </location>
</feature>
<dbReference type="PANTHER" id="PTHR23028">
    <property type="entry name" value="ACETYLTRANSFERASE"/>
    <property type="match status" value="1"/>
</dbReference>
<proteinExistence type="predicted"/>
<dbReference type="InterPro" id="IPR002656">
    <property type="entry name" value="Acyl_transf_3_dom"/>
</dbReference>
<protein>
    <submittedName>
        <fullName evidence="3">Acyltransferase</fullName>
    </submittedName>
</protein>
<feature type="transmembrane region" description="Helical" evidence="1">
    <location>
        <begin position="274"/>
        <end position="295"/>
    </location>
</feature>
<dbReference type="GO" id="GO:0016020">
    <property type="term" value="C:membrane"/>
    <property type="evidence" value="ECO:0007669"/>
    <property type="project" value="TreeGrafter"/>
</dbReference>
<organism evidence="3 4">
    <name type="scientific">Pelagovum pacificum</name>
    <dbReference type="NCBI Taxonomy" id="2588711"/>
    <lineage>
        <taxon>Bacteria</taxon>
        <taxon>Pseudomonadati</taxon>
        <taxon>Pseudomonadota</taxon>
        <taxon>Alphaproteobacteria</taxon>
        <taxon>Rhodobacterales</taxon>
        <taxon>Paracoccaceae</taxon>
        <taxon>Pelagovum</taxon>
    </lineage>
</organism>
<feature type="transmembrane region" description="Helical" evidence="1">
    <location>
        <begin position="12"/>
        <end position="33"/>
    </location>
</feature>
<keyword evidence="3" id="KW-0012">Acyltransferase</keyword>
<gene>
    <name evidence="3" type="ORF">FHY64_18800</name>
</gene>
<evidence type="ECO:0000313" key="4">
    <source>
        <dbReference type="Proteomes" id="UP000314011"/>
    </source>
</evidence>
<feature type="transmembrane region" description="Helical" evidence="1">
    <location>
        <begin position="146"/>
        <end position="165"/>
    </location>
</feature>
<dbReference type="OrthoDB" id="9796461at2"/>
<dbReference type="InterPro" id="IPR050879">
    <property type="entry name" value="Acyltransferase_3"/>
</dbReference>
<sequence>MMQLKDVSSKNFSLALHGARGLFSLMVLLYHLWNSGLSTWVMPAPINELLYAFRFGVELFFAVSGYVIVRSVARAASPAAFLRDRATRIYPVLWVAVLVFLPLGILDSREEILRVLEPPALLVLATVGNMLALPPVLPVPLFYPPAWTLGLEAAFYACCAAWLALRPGVGRMLVLVVGLCLIWWHPRAAFFLCGVAVALFPRTSGRHWTLLWLLVFLWAWSGPLPPGLVEVRLADWSSDDWLRGLIAAGAVTIMIGGIVNGSGPLSTWLRRPTMMWLGTVSYSLYLWHPIVLGVVKEAMYRTGLASFAGPAAMLVLAIVVVPVSLVVAEVSHRLLEVRLTRWLRRSSLTPWRAAE</sequence>
<keyword evidence="1" id="KW-0812">Transmembrane</keyword>
<dbReference type="GO" id="GO:0016747">
    <property type="term" value="F:acyltransferase activity, transferring groups other than amino-acyl groups"/>
    <property type="evidence" value="ECO:0007669"/>
    <property type="project" value="InterPro"/>
</dbReference>
<evidence type="ECO:0000259" key="2">
    <source>
        <dbReference type="Pfam" id="PF01757"/>
    </source>
</evidence>
<dbReference type="Proteomes" id="UP000314011">
    <property type="component" value="Unassembled WGS sequence"/>
</dbReference>
<reference evidence="3 4" key="1">
    <citation type="submission" date="2019-06" db="EMBL/GenBank/DDBJ databases">
        <title>Genome of new Rhodobacteraceae sp. SM1903.</title>
        <authorList>
            <person name="Ren X."/>
        </authorList>
    </citation>
    <scope>NUCLEOTIDE SEQUENCE [LARGE SCALE GENOMIC DNA]</scope>
    <source>
        <strain evidence="3 4">SM1903</strain>
    </source>
</reference>
<evidence type="ECO:0000256" key="1">
    <source>
        <dbReference type="SAM" id="Phobius"/>
    </source>
</evidence>
<keyword evidence="1" id="KW-0472">Membrane</keyword>
<dbReference type="Pfam" id="PF01757">
    <property type="entry name" value="Acyl_transf_3"/>
    <property type="match status" value="1"/>
</dbReference>
<keyword evidence="4" id="KW-1185">Reference proteome</keyword>
<keyword evidence="1" id="KW-1133">Transmembrane helix</keyword>
<feature type="transmembrane region" description="Helical" evidence="1">
    <location>
        <begin position="171"/>
        <end position="198"/>
    </location>
</feature>
<feature type="transmembrane region" description="Helical" evidence="1">
    <location>
        <begin position="49"/>
        <end position="69"/>
    </location>
</feature>